<dbReference type="Proteomes" id="UP001333818">
    <property type="component" value="Unassembled WGS sequence"/>
</dbReference>
<evidence type="ECO:0000313" key="2">
    <source>
        <dbReference type="Proteomes" id="UP001333818"/>
    </source>
</evidence>
<name>A0AAW9Q5Q6_9CYAN</name>
<dbReference type="InterPro" id="IPR036388">
    <property type="entry name" value="WH-like_DNA-bd_sf"/>
</dbReference>
<dbReference type="RefSeq" id="WP_330485686.1">
    <property type="nucleotide sequence ID" value="NZ_JAZBJZ010000121.1"/>
</dbReference>
<dbReference type="AlphaFoldDB" id="A0AAW9Q5Q6"/>
<dbReference type="PANTHER" id="PTHR34849">
    <property type="entry name" value="SSL5025 PROTEIN"/>
    <property type="match status" value="1"/>
</dbReference>
<dbReference type="Pfam" id="PF04255">
    <property type="entry name" value="DUF433"/>
    <property type="match status" value="1"/>
</dbReference>
<dbReference type="Gene3D" id="1.10.10.10">
    <property type="entry name" value="Winged helix-like DNA-binding domain superfamily/Winged helix DNA-binding domain"/>
    <property type="match status" value="1"/>
</dbReference>
<protein>
    <submittedName>
        <fullName evidence="1">DUF433 domain-containing protein</fullName>
    </submittedName>
</protein>
<evidence type="ECO:0000313" key="1">
    <source>
        <dbReference type="EMBL" id="MEE3719249.1"/>
    </source>
</evidence>
<dbReference type="EMBL" id="JAZBJZ010000121">
    <property type="protein sequence ID" value="MEE3719249.1"/>
    <property type="molecule type" value="Genomic_DNA"/>
</dbReference>
<sequence length="110" mass="12297">MKVTLDRYIELTPETRGGKPRIAGRRITVADVAIAYLRLGQSLEEVAAEYDLTLAEVYAAMSFYYDNKEAIDESIQASEAFADSLRPICPSVLQEKIKVLRNVRTDSLPS</sequence>
<organism evidence="1 2">
    <name type="scientific">Tumidithrix elongata BACA0141</name>
    <dbReference type="NCBI Taxonomy" id="2716417"/>
    <lineage>
        <taxon>Bacteria</taxon>
        <taxon>Bacillati</taxon>
        <taxon>Cyanobacteriota</taxon>
        <taxon>Cyanophyceae</taxon>
        <taxon>Pseudanabaenales</taxon>
        <taxon>Pseudanabaenaceae</taxon>
        <taxon>Tumidithrix</taxon>
        <taxon>Tumidithrix elongata</taxon>
    </lineage>
</organism>
<proteinExistence type="predicted"/>
<dbReference type="InterPro" id="IPR007367">
    <property type="entry name" value="DUF433"/>
</dbReference>
<dbReference type="SUPFAM" id="SSF46689">
    <property type="entry name" value="Homeodomain-like"/>
    <property type="match status" value="1"/>
</dbReference>
<keyword evidence="2" id="KW-1185">Reference proteome</keyword>
<comment type="caution">
    <text evidence="1">The sequence shown here is derived from an EMBL/GenBank/DDBJ whole genome shotgun (WGS) entry which is preliminary data.</text>
</comment>
<reference evidence="1" key="1">
    <citation type="submission" date="2024-01" db="EMBL/GenBank/DDBJ databases">
        <title>Bank of Algae and Cyanobacteria of the Azores (BACA) strain genomes.</title>
        <authorList>
            <person name="Luz R."/>
            <person name="Cordeiro R."/>
            <person name="Fonseca A."/>
            <person name="Goncalves V."/>
        </authorList>
    </citation>
    <scope>NUCLEOTIDE SEQUENCE</scope>
    <source>
        <strain evidence="1">BACA0141</strain>
    </source>
</reference>
<dbReference type="InterPro" id="IPR009057">
    <property type="entry name" value="Homeodomain-like_sf"/>
</dbReference>
<gene>
    <name evidence="1" type="ORF">V2H45_21115</name>
</gene>
<dbReference type="PANTHER" id="PTHR34849:SF1">
    <property type="entry name" value="SLR0770 PROTEIN"/>
    <property type="match status" value="1"/>
</dbReference>
<accession>A0AAW9Q5Q6</accession>